<dbReference type="EMBL" id="JBHUCM010000014">
    <property type="protein sequence ID" value="MFD1538863.1"/>
    <property type="molecule type" value="Genomic_DNA"/>
</dbReference>
<reference evidence="5" key="1">
    <citation type="journal article" date="2019" name="Int. J. Syst. Evol. Microbiol.">
        <title>The Global Catalogue of Microorganisms (GCM) 10K type strain sequencing project: providing services to taxonomists for standard genome sequencing and annotation.</title>
        <authorList>
            <consortium name="The Broad Institute Genomics Platform"/>
            <consortium name="The Broad Institute Genome Sequencing Center for Infectious Disease"/>
            <person name="Wu L."/>
            <person name="Ma J."/>
        </authorList>
    </citation>
    <scope>NUCLEOTIDE SEQUENCE [LARGE SCALE GENOMIC DNA]</scope>
    <source>
        <strain evidence="5">CGMCC 1.15399</strain>
    </source>
</reference>
<dbReference type="InterPro" id="IPR036663">
    <property type="entry name" value="Fumarylacetoacetase_C_sf"/>
</dbReference>
<comment type="caution">
    <text evidence="4">The sequence shown here is derived from an EMBL/GenBank/DDBJ whole genome shotgun (WGS) entry which is preliminary data.</text>
</comment>
<dbReference type="Pfam" id="PF01557">
    <property type="entry name" value="FAA_hydrolase"/>
    <property type="match status" value="1"/>
</dbReference>
<dbReference type="Gene3D" id="3.90.850.10">
    <property type="entry name" value="Fumarylacetoacetase-like, C-terminal domain"/>
    <property type="match status" value="1"/>
</dbReference>
<accession>A0ABW4G8P9</accession>
<evidence type="ECO:0000256" key="2">
    <source>
        <dbReference type="ARBA" id="ARBA00022723"/>
    </source>
</evidence>
<sequence>MSTREGFVIGRTGRHVSREKALDHVAGYTVVNDVTVRDYQRRTREFLSGKTFEATTPVGPVLVTPDELGGSEPDLEIRCDLRTPRIAET</sequence>
<evidence type="ECO:0000256" key="1">
    <source>
        <dbReference type="ARBA" id="ARBA00010211"/>
    </source>
</evidence>
<comment type="similarity">
    <text evidence="1">Belongs to the FAH family.</text>
</comment>
<gene>
    <name evidence="4" type="ORF">ACFSJ0_17540</name>
</gene>
<dbReference type="PANTHER" id="PTHR42796">
    <property type="entry name" value="FUMARYLACETOACETATE HYDROLASE DOMAIN-CONTAINING PROTEIN 2A-RELATED"/>
    <property type="match status" value="1"/>
</dbReference>
<evidence type="ECO:0000313" key="4">
    <source>
        <dbReference type="EMBL" id="MFD1538863.1"/>
    </source>
</evidence>
<evidence type="ECO:0000259" key="3">
    <source>
        <dbReference type="Pfam" id="PF01557"/>
    </source>
</evidence>
<dbReference type="InterPro" id="IPR011234">
    <property type="entry name" value="Fumarylacetoacetase-like_C"/>
</dbReference>
<dbReference type="InterPro" id="IPR051121">
    <property type="entry name" value="FAH"/>
</dbReference>
<keyword evidence="4" id="KW-0378">Hydrolase</keyword>
<organism evidence="4 5">
    <name type="scientific">Nonomuraea guangzhouensis</name>
    <dbReference type="NCBI Taxonomy" id="1291555"/>
    <lineage>
        <taxon>Bacteria</taxon>
        <taxon>Bacillati</taxon>
        <taxon>Actinomycetota</taxon>
        <taxon>Actinomycetes</taxon>
        <taxon>Streptosporangiales</taxon>
        <taxon>Streptosporangiaceae</taxon>
        <taxon>Nonomuraea</taxon>
    </lineage>
</organism>
<keyword evidence="2" id="KW-0479">Metal-binding</keyword>
<dbReference type="Proteomes" id="UP001597097">
    <property type="component" value="Unassembled WGS sequence"/>
</dbReference>
<dbReference type="GO" id="GO:0016787">
    <property type="term" value="F:hydrolase activity"/>
    <property type="evidence" value="ECO:0007669"/>
    <property type="project" value="UniProtKB-KW"/>
</dbReference>
<protein>
    <submittedName>
        <fullName evidence="4">Fumarylacetoacetate hydrolase family protein</fullName>
    </submittedName>
</protein>
<keyword evidence="5" id="KW-1185">Reference proteome</keyword>
<name>A0ABW4G8P9_9ACTN</name>
<feature type="domain" description="Fumarylacetoacetase-like C-terminal" evidence="3">
    <location>
        <begin position="6"/>
        <end position="80"/>
    </location>
</feature>
<dbReference type="SUPFAM" id="SSF56529">
    <property type="entry name" value="FAH"/>
    <property type="match status" value="1"/>
</dbReference>
<dbReference type="RefSeq" id="WP_281428792.1">
    <property type="nucleotide sequence ID" value="NZ_JAHKRM010000009.1"/>
</dbReference>
<evidence type="ECO:0000313" key="5">
    <source>
        <dbReference type="Proteomes" id="UP001597097"/>
    </source>
</evidence>
<proteinExistence type="inferred from homology"/>
<dbReference type="PANTHER" id="PTHR42796:SF4">
    <property type="entry name" value="FUMARYLACETOACETATE HYDROLASE DOMAIN-CONTAINING PROTEIN 2A"/>
    <property type="match status" value="1"/>
</dbReference>